<organism evidence="2 3">
    <name type="scientific">Thermomonospora umbrina</name>
    <dbReference type="NCBI Taxonomy" id="111806"/>
    <lineage>
        <taxon>Bacteria</taxon>
        <taxon>Bacillati</taxon>
        <taxon>Actinomycetota</taxon>
        <taxon>Actinomycetes</taxon>
        <taxon>Streptosporangiales</taxon>
        <taxon>Thermomonosporaceae</taxon>
        <taxon>Thermomonospora</taxon>
    </lineage>
</organism>
<evidence type="ECO:0000313" key="3">
    <source>
        <dbReference type="Proteomes" id="UP000256661"/>
    </source>
</evidence>
<evidence type="ECO:0000256" key="1">
    <source>
        <dbReference type="SAM" id="MobiDB-lite"/>
    </source>
</evidence>
<accession>A0A3D9T5V3</accession>
<sequence>MPRDHGVPADDHAAEVEALNRRYPRWTIWFGLFTRSWWALPPREQGLGGFVEAETPQRLVARIENHRSGAVIAEVRRSAAPPRPPVPAQPPHPGTGPVPTPARYGTRPDPRPDSRHDVRRPSNLLRLEADTPPPARRVPAVAWPGGPAR</sequence>
<dbReference type="OrthoDB" id="3538741at2"/>
<gene>
    <name evidence="2" type="ORF">DFJ69_4658</name>
</gene>
<keyword evidence="3" id="KW-1185">Reference proteome</keyword>
<dbReference type="EMBL" id="QTTT01000001">
    <property type="protein sequence ID" value="REE99151.1"/>
    <property type="molecule type" value="Genomic_DNA"/>
</dbReference>
<proteinExistence type="predicted"/>
<reference evidence="2 3" key="1">
    <citation type="submission" date="2018-08" db="EMBL/GenBank/DDBJ databases">
        <title>Sequencing the genomes of 1000 actinobacteria strains.</title>
        <authorList>
            <person name="Klenk H.-P."/>
        </authorList>
    </citation>
    <scope>NUCLEOTIDE SEQUENCE [LARGE SCALE GENOMIC DNA]</scope>
    <source>
        <strain evidence="2 3">DSM 43927</strain>
    </source>
</reference>
<protein>
    <submittedName>
        <fullName evidence="2">Uncharacterized protein</fullName>
    </submittedName>
</protein>
<feature type="compositionally biased region" description="Pro residues" evidence="1">
    <location>
        <begin position="81"/>
        <end position="100"/>
    </location>
</feature>
<dbReference type="AlphaFoldDB" id="A0A3D9T5V3"/>
<dbReference type="Proteomes" id="UP000256661">
    <property type="component" value="Unassembled WGS sequence"/>
</dbReference>
<name>A0A3D9T5V3_9ACTN</name>
<comment type="caution">
    <text evidence="2">The sequence shown here is derived from an EMBL/GenBank/DDBJ whole genome shotgun (WGS) entry which is preliminary data.</text>
</comment>
<feature type="region of interest" description="Disordered" evidence="1">
    <location>
        <begin position="75"/>
        <end position="149"/>
    </location>
</feature>
<dbReference type="RefSeq" id="WP_116024504.1">
    <property type="nucleotide sequence ID" value="NZ_QTTT01000001.1"/>
</dbReference>
<evidence type="ECO:0000313" key="2">
    <source>
        <dbReference type="EMBL" id="REE99151.1"/>
    </source>
</evidence>
<feature type="compositionally biased region" description="Basic and acidic residues" evidence="1">
    <location>
        <begin position="106"/>
        <end position="120"/>
    </location>
</feature>